<name>A0A941IMT7_9ACTN</name>
<keyword evidence="5" id="KW-1185">Reference proteome</keyword>
<proteinExistence type="predicted"/>
<dbReference type="RefSeq" id="WP_212521451.1">
    <property type="nucleotide sequence ID" value="NZ_JAGSOH010000126.1"/>
</dbReference>
<evidence type="ECO:0000256" key="1">
    <source>
        <dbReference type="ARBA" id="ARBA00022857"/>
    </source>
</evidence>
<evidence type="ECO:0000313" key="5">
    <source>
        <dbReference type="Proteomes" id="UP000676325"/>
    </source>
</evidence>
<feature type="domain" description="NAD-dependent epimerase/dehydratase" evidence="3">
    <location>
        <begin position="2"/>
        <end position="244"/>
    </location>
</feature>
<dbReference type="PANTHER" id="PTHR43103">
    <property type="entry name" value="NUCLEOSIDE-DIPHOSPHATE-SUGAR EPIMERASE"/>
    <property type="match status" value="1"/>
</dbReference>
<dbReference type="Pfam" id="PF01370">
    <property type="entry name" value="Epimerase"/>
    <property type="match status" value="1"/>
</dbReference>
<keyword evidence="2" id="KW-0119">Carbohydrate metabolism</keyword>
<organism evidence="4 5">
    <name type="scientific">Actinospica acidithermotolerans</name>
    <dbReference type="NCBI Taxonomy" id="2828514"/>
    <lineage>
        <taxon>Bacteria</taxon>
        <taxon>Bacillati</taxon>
        <taxon>Actinomycetota</taxon>
        <taxon>Actinomycetes</taxon>
        <taxon>Catenulisporales</taxon>
        <taxon>Actinospicaceae</taxon>
        <taxon>Actinospica</taxon>
    </lineage>
</organism>
<dbReference type="PANTHER" id="PTHR43103:SF3">
    <property type="entry name" value="ADP-L-GLYCERO-D-MANNO-HEPTOSE-6-EPIMERASE"/>
    <property type="match status" value="1"/>
</dbReference>
<dbReference type="EMBL" id="JAGSOH010000126">
    <property type="protein sequence ID" value="MBR7830323.1"/>
    <property type="molecule type" value="Genomic_DNA"/>
</dbReference>
<gene>
    <name evidence="4" type="ORF">KDK95_28735</name>
</gene>
<reference evidence="4" key="1">
    <citation type="submission" date="2021-04" db="EMBL/GenBank/DDBJ databases">
        <title>Genome based classification of Actinospica acidithermotolerans sp. nov., an actinobacterium isolated from an Indonesian hot spring.</title>
        <authorList>
            <person name="Kusuma A.B."/>
            <person name="Putra K.E."/>
            <person name="Nafisah S."/>
            <person name="Loh J."/>
            <person name="Nouioui I."/>
            <person name="Goodfellow M."/>
        </authorList>
    </citation>
    <scope>NUCLEOTIDE SEQUENCE</scope>
    <source>
        <strain evidence="4">MGRD01-02</strain>
    </source>
</reference>
<protein>
    <submittedName>
        <fullName evidence="4">NAD(P)-dependent oxidoreductase</fullName>
    </submittedName>
</protein>
<comment type="caution">
    <text evidence="4">The sequence shown here is derived from an EMBL/GenBank/DDBJ whole genome shotgun (WGS) entry which is preliminary data.</text>
</comment>
<keyword evidence="1" id="KW-0521">NADP</keyword>
<dbReference type="Proteomes" id="UP000676325">
    <property type="component" value="Unassembled WGS sequence"/>
</dbReference>
<dbReference type="Gene3D" id="3.40.50.720">
    <property type="entry name" value="NAD(P)-binding Rossmann-like Domain"/>
    <property type="match status" value="1"/>
</dbReference>
<dbReference type="InterPro" id="IPR001509">
    <property type="entry name" value="Epimerase_deHydtase"/>
</dbReference>
<dbReference type="InterPro" id="IPR036291">
    <property type="entry name" value="NAD(P)-bd_dom_sf"/>
</dbReference>
<dbReference type="SUPFAM" id="SSF51735">
    <property type="entry name" value="NAD(P)-binding Rossmann-fold domains"/>
    <property type="match status" value="1"/>
</dbReference>
<accession>A0A941IMT7</accession>
<dbReference type="AlphaFoldDB" id="A0A941IMT7"/>
<evidence type="ECO:0000256" key="2">
    <source>
        <dbReference type="ARBA" id="ARBA00023277"/>
    </source>
</evidence>
<sequence>MILITGGLGFIGSHTARALLDLGESCVLTQRRAPKPNALLAEEIGNRVFLEQVDVTDGEALIDVCELHQVTGIIHLAGAFFGDPFEDARANIEMLFNVVNAARAVGIDRVCIASTIGVYDVADEGALSESLNLPISARHGIPMSKKINELLISQLAPATGIELVAARIGAIWGPLGRPAAPFFPTSQLIHAAAAGRELDLGTIDGGRMPHADEGLDLMYVRECGRALAMLQLAEKLNHRVYNVASGRITTNREIVEAITAALPEVRFDLPAGQDSEYQRSRSWLDTTRLREDTGFELEYDTEQAVAEYIGWLQAGNER</sequence>
<evidence type="ECO:0000313" key="4">
    <source>
        <dbReference type="EMBL" id="MBR7830323.1"/>
    </source>
</evidence>
<evidence type="ECO:0000259" key="3">
    <source>
        <dbReference type="Pfam" id="PF01370"/>
    </source>
</evidence>